<protein>
    <submittedName>
        <fullName evidence="2">Uncharacterized protein</fullName>
    </submittedName>
</protein>
<dbReference type="Proteomes" id="UP000807769">
    <property type="component" value="Unassembled WGS sequence"/>
</dbReference>
<dbReference type="GeneID" id="64629606"/>
<feature type="compositionally biased region" description="Polar residues" evidence="1">
    <location>
        <begin position="65"/>
        <end position="75"/>
    </location>
</feature>
<evidence type="ECO:0000256" key="1">
    <source>
        <dbReference type="SAM" id="MobiDB-lite"/>
    </source>
</evidence>
<feature type="region of interest" description="Disordered" evidence="1">
    <location>
        <begin position="65"/>
        <end position="91"/>
    </location>
</feature>
<dbReference type="AlphaFoldDB" id="A0A9P7ECF7"/>
<name>A0A9P7ECF7_9AGAM</name>
<proteinExistence type="predicted"/>
<evidence type="ECO:0000313" key="3">
    <source>
        <dbReference type="Proteomes" id="UP000807769"/>
    </source>
</evidence>
<evidence type="ECO:0000313" key="2">
    <source>
        <dbReference type="EMBL" id="KAG1816810.1"/>
    </source>
</evidence>
<dbReference type="RefSeq" id="XP_041193370.1">
    <property type="nucleotide sequence ID" value="XM_041335589.1"/>
</dbReference>
<accession>A0A9P7ECF7</accession>
<sequence>MWNYSALFLRVHRISACTAAPGMTRAHAIRCILLRVEHLSKLICGIKCVATERFMGPGLQASESTLTPALHQQPSPNMPIPSKKGNANREA</sequence>
<gene>
    <name evidence="2" type="ORF">BJ212DRAFT_1353391</name>
</gene>
<dbReference type="EMBL" id="JABBWG010000015">
    <property type="protein sequence ID" value="KAG1816810.1"/>
    <property type="molecule type" value="Genomic_DNA"/>
</dbReference>
<reference evidence="2" key="1">
    <citation type="journal article" date="2020" name="New Phytol.">
        <title>Comparative genomics reveals dynamic genome evolution in host specialist ectomycorrhizal fungi.</title>
        <authorList>
            <person name="Lofgren L.A."/>
            <person name="Nguyen N.H."/>
            <person name="Vilgalys R."/>
            <person name="Ruytinx J."/>
            <person name="Liao H.L."/>
            <person name="Branco S."/>
            <person name="Kuo A."/>
            <person name="LaButti K."/>
            <person name="Lipzen A."/>
            <person name="Andreopoulos W."/>
            <person name="Pangilinan J."/>
            <person name="Riley R."/>
            <person name="Hundley H."/>
            <person name="Na H."/>
            <person name="Barry K."/>
            <person name="Grigoriev I.V."/>
            <person name="Stajich J.E."/>
            <person name="Kennedy P.G."/>
        </authorList>
    </citation>
    <scope>NUCLEOTIDE SEQUENCE</scope>
    <source>
        <strain evidence="2">MN1</strain>
    </source>
</reference>
<comment type="caution">
    <text evidence="2">The sequence shown here is derived from an EMBL/GenBank/DDBJ whole genome shotgun (WGS) entry which is preliminary data.</text>
</comment>
<organism evidence="2 3">
    <name type="scientific">Suillus subaureus</name>
    <dbReference type="NCBI Taxonomy" id="48587"/>
    <lineage>
        <taxon>Eukaryota</taxon>
        <taxon>Fungi</taxon>
        <taxon>Dikarya</taxon>
        <taxon>Basidiomycota</taxon>
        <taxon>Agaricomycotina</taxon>
        <taxon>Agaricomycetes</taxon>
        <taxon>Agaricomycetidae</taxon>
        <taxon>Boletales</taxon>
        <taxon>Suillineae</taxon>
        <taxon>Suillaceae</taxon>
        <taxon>Suillus</taxon>
    </lineage>
</organism>
<keyword evidence="3" id="KW-1185">Reference proteome</keyword>